<keyword evidence="7" id="KW-0406">Ion transport</keyword>
<evidence type="ECO:0000256" key="1">
    <source>
        <dbReference type="ARBA" id="ARBA00004571"/>
    </source>
</evidence>
<feature type="domain" description="TonB-dependent receptor-like beta-barrel" evidence="13">
    <location>
        <begin position="211"/>
        <end position="674"/>
    </location>
</feature>
<dbReference type="RefSeq" id="WP_088393349.1">
    <property type="nucleotide sequence ID" value="NZ_MTCZ01000096.1"/>
</dbReference>
<dbReference type="GO" id="GO:0009279">
    <property type="term" value="C:cell outer membrane"/>
    <property type="evidence" value="ECO:0007669"/>
    <property type="project" value="UniProtKB-SubCell"/>
</dbReference>
<dbReference type="Gene3D" id="2.40.170.20">
    <property type="entry name" value="TonB-dependent receptor, beta-barrel domain"/>
    <property type="match status" value="1"/>
</dbReference>
<keyword evidence="15" id="KW-0675">Receptor</keyword>
<sequence length="713" mass="81156">MKIIKVFIALLGVVTTYAQNKKNQDTTKIHHIEEVVVTSNKIETKKIETPVAISKLTEKKIEETKATAIYELVNKTSGVLMTNLGNEQHSMSIRQPMTTNAYFLYLEDGLPIRPLGVFNHNALLEINQFNLQSIEVVKGPVSSLYGPEAVGGAINLISKRPSNKPELKLGYQGDQFNFNRFQAMGSGTIGKLGYHIAGITTIQKKGWMTYSDYDKYNINGRLDYTFNPNHKLIATVFYGQYYTQMSGSVNEQDFYERTYQSQTNFAYRKSNALRTKLAYELNWNKDAMSSLTVFMRDNQLGQNPSYAIRVSEDKKNAKGEINANNFTSYGILGQHTQKMNWFNTTLVGGILFDRSPIDYQAYQIDLKPILKPGTTIVSQYEFITERPDIRLKVYNGTIYNYAVFAQVKTMPVKNITLTLGGRYDKMNLEYYNDISKKNGAKDYNQFTFKAGMNYNPLKILGFYANYAQGFSPPSVSTIFEIKAGTGGKTGIPAEFNYDLKSALFYNYEVGGWLSLIKNTLKIDYSLYYMEGKNELINTRLVDNSTDYRSAGKTSHKGIELGLNYEISKSVNIRIGGAYSEHKFVEFEFPEKSLEGIRNLNDKEMPSAPRWITNSELSYYPKWLPNFRISTEWQYVSSFFQDQINTVKYQGYNVLNGRIGYKIKGIEAYLNIINLTDKLYAYNVSRGNSSKSSANYTVAAPRTFVFGIQYNLSL</sequence>
<dbReference type="AlphaFoldDB" id="A0A246GHB6"/>
<keyword evidence="3 11" id="KW-1134">Transmembrane beta strand</keyword>
<dbReference type="InterPro" id="IPR037066">
    <property type="entry name" value="Plug_dom_sf"/>
</dbReference>
<name>A0A246GHB6_9FLAO</name>
<dbReference type="PANTHER" id="PTHR32552:SF81">
    <property type="entry name" value="TONB-DEPENDENT OUTER MEMBRANE RECEPTOR"/>
    <property type="match status" value="1"/>
</dbReference>
<dbReference type="InterPro" id="IPR036942">
    <property type="entry name" value="Beta-barrel_TonB_sf"/>
</dbReference>
<dbReference type="InterPro" id="IPR012910">
    <property type="entry name" value="Plug_dom"/>
</dbReference>
<proteinExistence type="inferred from homology"/>
<evidence type="ECO:0000256" key="9">
    <source>
        <dbReference type="ARBA" id="ARBA00023136"/>
    </source>
</evidence>
<dbReference type="InterPro" id="IPR039426">
    <property type="entry name" value="TonB-dep_rcpt-like"/>
</dbReference>
<dbReference type="InterPro" id="IPR000531">
    <property type="entry name" value="Beta-barrel_TonB"/>
</dbReference>
<dbReference type="GO" id="GO:0006826">
    <property type="term" value="P:iron ion transport"/>
    <property type="evidence" value="ECO:0007669"/>
    <property type="project" value="UniProtKB-KW"/>
</dbReference>
<evidence type="ECO:0000256" key="5">
    <source>
        <dbReference type="ARBA" id="ARBA00022692"/>
    </source>
</evidence>
<dbReference type="Gene3D" id="2.170.130.10">
    <property type="entry name" value="TonB-dependent receptor, plug domain"/>
    <property type="match status" value="1"/>
</dbReference>
<evidence type="ECO:0000313" key="15">
    <source>
        <dbReference type="EMBL" id="OWP83606.1"/>
    </source>
</evidence>
<evidence type="ECO:0000256" key="6">
    <source>
        <dbReference type="ARBA" id="ARBA00023004"/>
    </source>
</evidence>
<gene>
    <name evidence="15" type="ORF">BWK59_09590</name>
</gene>
<keyword evidence="6" id="KW-0408">Iron</keyword>
<protein>
    <submittedName>
        <fullName evidence="15">TonB-dependent receptor</fullName>
    </submittedName>
</protein>
<keyword evidence="10 11" id="KW-0998">Cell outer membrane</keyword>
<dbReference type="Pfam" id="PF07715">
    <property type="entry name" value="Plug"/>
    <property type="match status" value="1"/>
</dbReference>
<comment type="subcellular location">
    <subcellularLocation>
        <location evidence="1 11">Cell outer membrane</location>
        <topology evidence="1 11">Multi-pass membrane protein</topology>
    </subcellularLocation>
</comment>
<evidence type="ECO:0000259" key="13">
    <source>
        <dbReference type="Pfam" id="PF00593"/>
    </source>
</evidence>
<evidence type="ECO:0000259" key="14">
    <source>
        <dbReference type="Pfam" id="PF07715"/>
    </source>
</evidence>
<dbReference type="PANTHER" id="PTHR32552">
    <property type="entry name" value="FERRICHROME IRON RECEPTOR-RELATED"/>
    <property type="match status" value="1"/>
</dbReference>
<dbReference type="Proteomes" id="UP000197768">
    <property type="component" value="Unassembled WGS sequence"/>
</dbReference>
<accession>A0A246GHB6</accession>
<keyword evidence="2 11" id="KW-0813">Transport</keyword>
<organism evidence="15 16">
    <name type="scientific">Flavobacterium davisii</name>
    <dbReference type="NCBI Taxonomy" id="2906077"/>
    <lineage>
        <taxon>Bacteria</taxon>
        <taxon>Pseudomonadati</taxon>
        <taxon>Bacteroidota</taxon>
        <taxon>Flavobacteriia</taxon>
        <taxon>Flavobacteriales</taxon>
        <taxon>Flavobacteriaceae</taxon>
        <taxon>Flavobacterium</taxon>
    </lineage>
</organism>
<keyword evidence="8 12" id="KW-0798">TonB box</keyword>
<evidence type="ECO:0000256" key="2">
    <source>
        <dbReference type="ARBA" id="ARBA00022448"/>
    </source>
</evidence>
<reference evidence="15 16" key="1">
    <citation type="journal article" date="2017" name="Infect. Genet. Evol.">
        <title>Comparative genome analysis of fish pathogen Flavobacterium columnare reveals extensive sequence diversity within the species.</title>
        <authorList>
            <person name="Kayansamruaj P."/>
            <person name="Dong H.T."/>
            <person name="Hirono I."/>
            <person name="Kondo H."/>
            <person name="Senapin S."/>
            <person name="Rodkhum C."/>
        </authorList>
    </citation>
    <scope>NUCLEOTIDE SEQUENCE [LARGE SCALE GENOMIC DNA]</scope>
    <source>
        <strain evidence="15 16">1215</strain>
    </source>
</reference>
<evidence type="ECO:0000256" key="3">
    <source>
        <dbReference type="ARBA" id="ARBA00022452"/>
    </source>
</evidence>
<evidence type="ECO:0000256" key="11">
    <source>
        <dbReference type="PROSITE-ProRule" id="PRU01360"/>
    </source>
</evidence>
<evidence type="ECO:0000256" key="12">
    <source>
        <dbReference type="RuleBase" id="RU003357"/>
    </source>
</evidence>
<dbReference type="PROSITE" id="PS52016">
    <property type="entry name" value="TONB_DEPENDENT_REC_3"/>
    <property type="match status" value="1"/>
</dbReference>
<dbReference type="Pfam" id="PF00593">
    <property type="entry name" value="TonB_dep_Rec_b-barrel"/>
    <property type="match status" value="1"/>
</dbReference>
<evidence type="ECO:0000313" key="16">
    <source>
        <dbReference type="Proteomes" id="UP000197768"/>
    </source>
</evidence>
<dbReference type="EMBL" id="MTCZ01000096">
    <property type="protein sequence ID" value="OWP83606.1"/>
    <property type="molecule type" value="Genomic_DNA"/>
</dbReference>
<keyword evidence="9 11" id="KW-0472">Membrane</keyword>
<dbReference type="SUPFAM" id="SSF56935">
    <property type="entry name" value="Porins"/>
    <property type="match status" value="1"/>
</dbReference>
<evidence type="ECO:0000256" key="10">
    <source>
        <dbReference type="ARBA" id="ARBA00023237"/>
    </source>
</evidence>
<evidence type="ECO:0000256" key="4">
    <source>
        <dbReference type="ARBA" id="ARBA00022496"/>
    </source>
</evidence>
<dbReference type="CDD" id="cd01347">
    <property type="entry name" value="ligand_gated_channel"/>
    <property type="match status" value="1"/>
</dbReference>
<keyword evidence="5 11" id="KW-0812">Transmembrane</keyword>
<comment type="caution">
    <text evidence="15">The sequence shown here is derived from an EMBL/GenBank/DDBJ whole genome shotgun (WGS) entry which is preliminary data.</text>
</comment>
<feature type="domain" description="TonB-dependent receptor plug" evidence="14">
    <location>
        <begin position="46"/>
        <end position="153"/>
    </location>
</feature>
<comment type="similarity">
    <text evidence="11 12">Belongs to the TonB-dependent receptor family.</text>
</comment>
<evidence type="ECO:0000256" key="8">
    <source>
        <dbReference type="ARBA" id="ARBA00023077"/>
    </source>
</evidence>
<keyword evidence="4" id="KW-0410">Iron transport</keyword>
<evidence type="ECO:0000256" key="7">
    <source>
        <dbReference type="ARBA" id="ARBA00023065"/>
    </source>
</evidence>